<feature type="compositionally biased region" description="Basic and acidic residues" evidence="1">
    <location>
        <begin position="25"/>
        <end position="42"/>
    </location>
</feature>
<reference evidence="2 3" key="1">
    <citation type="journal article" date="2018" name="Nat. Ecol. Evol.">
        <title>Shark genomes provide insights into elasmobranch evolution and the origin of vertebrates.</title>
        <authorList>
            <person name="Hara Y"/>
            <person name="Yamaguchi K"/>
            <person name="Onimaru K"/>
            <person name="Kadota M"/>
            <person name="Koyanagi M"/>
            <person name="Keeley SD"/>
            <person name="Tatsumi K"/>
            <person name="Tanaka K"/>
            <person name="Motone F"/>
            <person name="Kageyama Y"/>
            <person name="Nozu R"/>
            <person name="Adachi N"/>
            <person name="Nishimura O"/>
            <person name="Nakagawa R"/>
            <person name="Tanegashima C"/>
            <person name="Kiyatake I"/>
            <person name="Matsumoto R"/>
            <person name="Murakumo K"/>
            <person name="Nishida K"/>
            <person name="Terakita A"/>
            <person name="Kuratani S"/>
            <person name="Sato K"/>
            <person name="Hyodo S Kuraku.S."/>
        </authorList>
    </citation>
    <scope>NUCLEOTIDE SEQUENCE [LARGE SCALE GENOMIC DNA]</scope>
</reference>
<feature type="non-terminal residue" evidence="2">
    <location>
        <position position="1"/>
    </location>
</feature>
<dbReference type="AlphaFoldDB" id="A0A401TB34"/>
<keyword evidence="3" id="KW-1185">Reference proteome</keyword>
<gene>
    <name evidence="2" type="ORF">chiPu_0023424</name>
</gene>
<sequence>GARDIVGQPEGEYGDQQHILQRPGPGERIDRVGPRSHGGDFRRRGRNWVSPLQRRLQE</sequence>
<evidence type="ECO:0000313" key="2">
    <source>
        <dbReference type="EMBL" id="GCC39871.1"/>
    </source>
</evidence>
<feature type="region of interest" description="Disordered" evidence="1">
    <location>
        <begin position="1"/>
        <end position="58"/>
    </location>
</feature>
<dbReference type="Proteomes" id="UP000287033">
    <property type="component" value="Unassembled WGS sequence"/>
</dbReference>
<feature type="non-terminal residue" evidence="2">
    <location>
        <position position="58"/>
    </location>
</feature>
<evidence type="ECO:0000313" key="3">
    <source>
        <dbReference type="Proteomes" id="UP000287033"/>
    </source>
</evidence>
<proteinExistence type="predicted"/>
<accession>A0A401TB34</accession>
<evidence type="ECO:0000256" key="1">
    <source>
        <dbReference type="SAM" id="MobiDB-lite"/>
    </source>
</evidence>
<comment type="caution">
    <text evidence="2">The sequence shown here is derived from an EMBL/GenBank/DDBJ whole genome shotgun (WGS) entry which is preliminary data.</text>
</comment>
<dbReference type="EMBL" id="BEZZ01020690">
    <property type="protein sequence ID" value="GCC39871.1"/>
    <property type="molecule type" value="Genomic_DNA"/>
</dbReference>
<name>A0A401TB34_CHIPU</name>
<organism evidence="2 3">
    <name type="scientific">Chiloscyllium punctatum</name>
    <name type="common">Brownbanded bambooshark</name>
    <name type="synonym">Hemiscyllium punctatum</name>
    <dbReference type="NCBI Taxonomy" id="137246"/>
    <lineage>
        <taxon>Eukaryota</taxon>
        <taxon>Metazoa</taxon>
        <taxon>Chordata</taxon>
        <taxon>Craniata</taxon>
        <taxon>Vertebrata</taxon>
        <taxon>Chondrichthyes</taxon>
        <taxon>Elasmobranchii</taxon>
        <taxon>Galeomorphii</taxon>
        <taxon>Galeoidea</taxon>
        <taxon>Orectolobiformes</taxon>
        <taxon>Hemiscylliidae</taxon>
        <taxon>Chiloscyllium</taxon>
    </lineage>
</organism>
<protein>
    <submittedName>
        <fullName evidence="2">Uncharacterized protein</fullName>
    </submittedName>
</protein>